<dbReference type="PANTHER" id="PTHR24129">
    <property type="entry name" value="ANKYCORBIN"/>
    <property type="match status" value="1"/>
</dbReference>
<feature type="coiled-coil region" evidence="4">
    <location>
        <begin position="794"/>
        <end position="821"/>
    </location>
</feature>
<dbReference type="PROSITE" id="PS50088">
    <property type="entry name" value="ANK_REPEAT"/>
    <property type="match status" value="4"/>
</dbReference>
<feature type="coiled-coil region" evidence="4">
    <location>
        <begin position="505"/>
        <end position="560"/>
    </location>
</feature>
<dbReference type="Proteomes" id="UP000593565">
    <property type="component" value="Unassembled WGS sequence"/>
</dbReference>
<feature type="compositionally biased region" description="Basic and acidic residues" evidence="5">
    <location>
        <begin position="368"/>
        <end position="387"/>
    </location>
</feature>
<gene>
    <name evidence="7" type="ORF">AMELA_G00038410</name>
</gene>
<dbReference type="Gene3D" id="1.25.40.20">
    <property type="entry name" value="Ankyrin repeat-containing domain"/>
    <property type="match status" value="2"/>
</dbReference>
<keyword evidence="2 4" id="KW-0175">Coiled coil</keyword>
<evidence type="ECO:0000313" key="7">
    <source>
        <dbReference type="EMBL" id="KAF4091567.1"/>
    </source>
</evidence>
<evidence type="ECO:0000256" key="2">
    <source>
        <dbReference type="ARBA" id="ARBA00023054"/>
    </source>
</evidence>
<dbReference type="AlphaFoldDB" id="A0A7J6BAT0"/>
<dbReference type="InterPro" id="IPR042420">
    <property type="entry name" value="RAI14/UACA"/>
</dbReference>
<dbReference type="GO" id="GO:0003779">
    <property type="term" value="F:actin binding"/>
    <property type="evidence" value="ECO:0007669"/>
    <property type="project" value="InterPro"/>
</dbReference>
<evidence type="ECO:0000256" key="4">
    <source>
        <dbReference type="SAM" id="Coils"/>
    </source>
</evidence>
<name>A0A7J6BAT0_AMEME</name>
<evidence type="ECO:0000313" key="8">
    <source>
        <dbReference type="Proteomes" id="UP000593565"/>
    </source>
</evidence>
<feature type="compositionally biased region" description="Polar residues" evidence="5">
    <location>
        <begin position="721"/>
        <end position="745"/>
    </location>
</feature>
<keyword evidence="3" id="KW-0040">ANK repeat</keyword>
<feature type="repeat" description="ANK" evidence="3">
    <location>
        <begin position="193"/>
        <end position="225"/>
    </location>
</feature>
<feature type="compositionally biased region" description="Basic and acidic residues" evidence="5">
    <location>
        <begin position="699"/>
        <end position="708"/>
    </location>
</feature>
<proteinExistence type="predicted"/>
<dbReference type="SUPFAM" id="SSF48403">
    <property type="entry name" value="Ankyrin repeat"/>
    <property type="match status" value="1"/>
</dbReference>
<dbReference type="PROSITE" id="PS50297">
    <property type="entry name" value="ANK_REP_REGION"/>
    <property type="match status" value="3"/>
</dbReference>
<organism evidence="7 8">
    <name type="scientific">Ameiurus melas</name>
    <name type="common">Black bullhead</name>
    <name type="synonym">Silurus melas</name>
    <dbReference type="NCBI Taxonomy" id="219545"/>
    <lineage>
        <taxon>Eukaryota</taxon>
        <taxon>Metazoa</taxon>
        <taxon>Chordata</taxon>
        <taxon>Craniata</taxon>
        <taxon>Vertebrata</taxon>
        <taxon>Euteleostomi</taxon>
        <taxon>Actinopterygii</taxon>
        <taxon>Neopterygii</taxon>
        <taxon>Teleostei</taxon>
        <taxon>Ostariophysi</taxon>
        <taxon>Siluriformes</taxon>
        <taxon>Ictaluridae</taxon>
        <taxon>Ameiurus</taxon>
    </lineage>
</organism>
<feature type="region of interest" description="Disordered" evidence="5">
    <location>
        <begin position="698"/>
        <end position="748"/>
    </location>
</feature>
<feature type="region of interest" description="Disordered" evidence="5">
    <location>
        <begin position="352"/>
        <end position="387"/>
    </location>
</feature>
<feature type="region of interest" description="Disordered" evidence="5">
    <location>
        <begin position="638"/>
        <end position="659"/>
    </location>
</feature>
<sequence length="854" mass="94980">MNVNRLRPSHFNLHTSVCVCVCVCVVCVCVRNTSVCVSGGVSVTTQEKCVAFNLCTSVETWLRAFDRFCSPAMKSLKQRLKKHDASSSATDWNKYDERLLKAVENGDVDKVSNTLRKGAVATKLDADGRSSLHLAASNGLINSLNVFLAHGVNLRTADAAGKTALHLSSRGGHSACVQRLVQCKSPVDSTDLQGRTALHEAAYAGHTTIIKMLCSSGASVSAVDKDGRSPLMIAAQMGHTRACQQLLNCGASVNLRDKQNKTALILACEHVCREVVEVLLKHKADVTTVDLHGHDLCHYARLSGDQALIMMIKQAWDTASKEASKTGPQLQQPRSVNNETHALVRTLSVQAPAKGPSSGISCLPPQQHAKEHGSRSENGKDNLHSYHPDCAQARHHAPHSAAPASFKAKEVLAGEADLLKRELWDTRRRHDAAQEELFRLDAALVLRTRDYEELRRSSERALQQAHSHAWELEEALGEVQRRMAGSEARVRQMQAHLVAMRENLVEDLRVQLLEARAELHRAQEELGQSKRETEEKKERNDMLLQEVQKLTEELLKKEDTNALQASREAPRTQMACKEIQTPSEWKPGSPKTTMTDLTSETLQRELDKKSYISVEEHESIRSSLRTALQQAQSQAQEALLRQQKTSEENQSLTRELQEQRTELDTLQEALQARFVPVAMLEMKENEVAQLRLTLQQMEKSMERDEEGKTASAELQKPPQPEQTSQCDRGTQTGETLEKSTPTSVNCKEETEMLLTTADGQNKDSEIIVEAEGQRAAQNSSTPSTVHGLVPSDSSTILQAHIKSLQQQLENSERHYRQVLRIYRAHLLSAAQGFMDEEARLALIQIAKMRQECVC</sequence>
<feature type="repeat" description="ANK" evidence="3">
    <location>
        <begin position="226"/>
        <end position="258"/>
    </location>
</feature>
<dbReference type="Pfam" id="PF00023">
    <property type="entry name" value="Ank"/>
    <property type="match status" value="2"/>
</dbReference>
<dbReference type="SMART" id="SM00248">
    <property type="entry name" value="ANK"/>
    <property type="match status" value="5"/>
</dbReference>
<keyword evidence="8" id="KW-1185">Reference proteome</keyword>
<comment type="caution">
    <text evidence="7">The sequence shown here is derived from an EMBL/GenBank/DDBJ whole genome shotgun (WGS) entry which is preliminary data.</text>
</comment>
<protein>
    <recommendedName>
        <fullName evidence="9">Uveal autoantigen with coiled-coil domains and ankyrin repeats b</fullName>
    </recommendedName>
</protein>
<dbReference type="EMBL" id="JAAGNN010000003">
    <property type="protein sequence ID" value="KAF4091567.1"/>
    <property type="molecule type" value="Genomic_DNA"/>
</dbReference>
<feature type="chain" id="PRO_5029910648" description="Uveal autoantigen with coiled-coil domains and ankyrin repeats b" evidence="6">
    <location>
        <begin position="30"/>
        <end position="854"/>
    </location>
</feature>
<reference evidence="7 8" key="1">
    <citation type="submission" date="2020-02" db="EMBL/GenBank/DDBJ databases">
        <title>A chromosome-scale genome assembly of the black bullhead catfish (Ameiurus melas).</title>
        <authorList>
            <person name="Wen M."/>
            <person name="Zham M."/>
            <person name="Cabau C."/>
            <person name="Klopp C."/>
            <person name="Donnadieu C."/>
            <person name="Roques C."/>
            <person name="Bouchez O."/>
            <person name="Lampietro C."/>
            <person name="Jouanno E."/>
            <person name="Herpin A."/>
            <person name="Louis A."/>
            <person name="Berthelot C."/>
            <person name="Parey E."/>
            <person name="Roest-Crollius H."/>
            <person name="Braasch I."/>
            <person name="Postlethwait J."/>
            <person name="Robinson-Rechavi M."/>
            <person name="Echchiki A."/>
            <person name="Begum T."/>
            <person name="Montfort J."/>
            <person name="Schartl M."/>
            <person name="Bobe J."/>
            <person name="Guiguen Y."/>
        </authorList>
    </citation>
    <scope>NUCLEOTIDE SEQUENCE [LARGE SCALE GENOMIC DNA]</scope>
    <source>
        <strain evidence="7">M_S1</strain>
        <tissue evidence="7">Blood</tissue>
    </source>
</reference>
<dbReference type="PANTHER" id="PTHR24129:SF1">
    <property type="entry name" value="UVEAL AUTOANTIGEN WITH COILED-COIL DOMAINS AND ANKYRIN REPEATS"/>
    <property type="match status" value="1"/>
</dbReference>
<accession>A0A7J6BAT0</accession>
<evidence type="ECO:0000256" key="6">
    <source>
        <dbReference type="SAM" id="SignalP"/>
    </source>
</evidence>
<dbReference type="Pfam" id="PF12796">
    <property type="entry name" value="Ank_2"/>
    <property type="match status" value="1"/>
</dbReference>
<dbReference type="InterPro" id="IPR002110">
    <property type="entry name" value="Ankyrin_rpt"/>
</dbReference>
<evidence type="ECO:0000256" key="5">
    <source>
        <dbReference type="SAM" id="MobiDB-lite"/>
    </source>
</evidence>
<dbReference type="InterPro" id="IPR036770">
    <property type="entry name" value="Ankyrin_rpt-contain_sf"/>
</dbReference>
<keyword evidence="6" id="KW-0732">Signal</keyword>
<evidence type="ECO:0000256" key="1">
    <source>
        <dbReference type="ARBA" id="ARBA00022737"/>
    </source>
</evidence>
<evidence type="ECO:0000256" key="3">
    <source>
        <dbReference type="PROSITE-ProRule" id="PRU00023"/>
    </source>
</evidence>
<feature type="signal peptide" evidence="6">
    <location>
        <begin position="1"/>
        <end position="29"/>
    </location>
</feature>
<feature type="repeat" description="ANK" evidence="3">
    <location>
        <begin position="127"/>
        <end position="159"/>
    </location>
</feature>
<keyword evidence="1" id="KW-0677">Repeat</keyword>
<evidence type="ECO:0008006" key="9">
    <source>
        <dbReference type="Google" id="ProtNLM"/>
    </source>
</evidence>
<dbReference type="PRINTS" id="PR01415">
    <property type="entry name" value="ANKYRIN"/>
</dbReference>
<feature type="repeat" description="ANK" evidence="3">
    <location>
        <begin position="160"/>
        <end position="192"/>
    </location>
</feature>